<feature type="transmembrane region" description="Helical" evidence="8">
    <location>
        <begin position="6"/>
        <end position="27"/>
    </location>
</feature>
<evidence type="ECO:0000256" key="6">
    <source>
        <dbReference type="ARBA" id="ARBA00022989"/>
    </source>
</evidence>
<accession>A0A9X3CUW4</accession>
<evidence type="ECO:0000256" key="7">
    <source>
        <dbReference type="ARBA" id="ARBA00023136"/>
    </source>
</evidence>
<dbReference type="CDD" id="cd06550">
    <property type="entry name" value="TM_ABC_iron-siderophores_like"/>
    <property type="match status" value="1"/>
</dbReference>
<feature type="transmembrane region" description="Helical" evidence="8">
    <location>
        <begin position="176"/>
        <end position="197"/>
    </location>
</feature>
<protein>
    <submittedName>
        <fullName evidence="9">Iron chelate uptake ABC transporter family permease subunit</fullName>
    </submittedName>
</protein>
<feature type="transmembrane region" description="Helical" evidence="8">
    <location>
        <begin position="39"/>
        <end position="58"/>
    </location>
</feature>
<evidence type="ECO:0000313" key="9">
    <source>
        <dbReference type="EMBL" id="MCW8349134.1"/>
    </source>
</evidence>
<dbReference type="Proteomes" id="UP001155587">
    <property type="component" value="Unassembled WGS sequence"/>
</dbReference>
<name>A0A9X3CUW4_9VIBR</name>
<dbReference type="PANTHER" id="PTHR30472:SF19">
    <property type="entry name" value="PETROBACTIN IMPORT SYSTEM PERMEASE PROTEIN YCLO"/>
    <property type="match status" value="1"/>
</dbReference>
<evidence type="ECO:0000256" key="5">
    <source>
        <dbReference type="ARBA" id="ARBA00022692"/>
    </source>
</evidence>
<comment type="subcellular location">
    <subcellularLocation>
        <location evidence="1">Cell membrane</location>
        <topology evidence="1">Multi-pass membrane protein</topology>
    </subcellularLocation>
</comment>
<dbReference type="Pfam" id="PF01032">
    <property type="entry name" value="FecCD"/>
    <property type="match status" value="1"/>
</dbReference>
<dbReference type="Gene3D" id="1.10.3470.10">
    <property type="entry name" value="ABC transporter involved in vitamin B12 uptake, BtuC"/>
    <property type="match status" value="1"/>
</dbReference>
<organism evidence="9 10">
    <name type="scientific">Vibrio qingdaonensis</name>
    <dbReference type="NCBI Taxonomy" id="2829491"/>
    <lineage>
        <taxon>Bacteria</taxon>
        <taxon>Pseudomonadati</taxon>
        <taxon>Pseudomonadota</taxon>
        <taxon>Gammaproteobacteria</taxon>
        <taxon>Vibrionales</taxon>
        <taxon>Vibrionaceae</taxon>
        <taxon>Vibrio</taxon>
    </lineage>
</organism>
<feature type="transmembrane region" description="Helical" evidence="8">
    <location>
        <begin position="264"/>
        <end position="284"/>
    </location>
</feature>
<dbReference type="InterPro" id="IPR037294">
    <property type="entry name" value="ABC_BtuC-like"/>
</dbReference>
<dbReference type="SUPFAM" id="SSF81345">
    <property type="entry name" value="ABC transporter involved in vitamin B12 uptake, BtuC"/>
    <property type="match status" value="1"/>
</dbReference>
<evidence type="ECO:0000256" key="4">
    <source>
        <dbReference type="ARBA" id="ARBA00022475"/>
    </source>
</evidence>
<keyword evidence="7 8" id="KW-0472">Membrane</keyword>
<proteinExistence type="inferred from homology"/>
<dbReference type="EMBL" id="JAKRRY010000065">
    <property type="protein sequence ID" value="MCW8349134.1"/>
    <property type="molecule type" value="Genomic_DNA"/>
</dbReference>
<dbReference type="GO" id="GO:0033214">
    <property type="term" value="P:siderophore-iron import into cell"/>
    <property type="evidence" value="ECO:0007669"/>
    <property type="project" value="TreeGrafter"/>
</dbReference>
<dbReference type="AlphaFoldDB" id="A0A9X3CUW4"/>
<keyword evidence="10" id="KW-1185">Reference proteome</keyword>
<comment type="similarity">
    <text evidence="2">Belongs to the binding-protein-dependent transport system permease family. FecCD subfamily.</text>
</comment>
<dbReference type="GO" id="GO:0005886">
    <property type="term" value="C:plasma membrane"/>
    <property type="evidence" value="ECO:0007669"/>
    <property type="project" value="UniProtKB-SubCell"/>
</dbReference>
<evidence type="ECO:0000256" key="1">
    <source>
        <dbReference type="ARBA" id="ARBA00004651"/>
    </source>
</evidence>
<keyword evidence="4" id="KW-1003">Cell membrane</keyword>
<sequence>MRDSYKVALLVAGCLAIITWFIGQGLTADNYQFFLSRRAPKILAIVLAAVAISASSLVFQTITNNRILTPSILGFDSLYLMIQVLMVVILGSSSFWVIHTMSNFLLSTIIMVFFSLLLFHFYFKRQDNNVFTLLLIGIVCGSLFSSVTGFLTMLVDPNEFATIQSSMFASFNNINATLVYWSLIPLALCLVLLWYYAPKLDVLWLGVDNATSLGVNTKQLTQRIMMLITVMIAISTALVGPVLFFGLITVSLTREMFNQYQHRFLIMASSLLAILLLVTGQWFVEKVLVFQTTISVIINLVGGSYFLFLLLRNRIN</sequence>
<dbReference type="RefSeq" id="WP_265677783.1">
    <property type="nucleotide sequence ID" value="NZ_JAKRRY010000065.1"/>
</dbReference>
<gene>
    <name evidence="9" type="ORF">MD535_24410</name>
</gene>
<keyword evidence="5 8" id="KW-0812">Transmembrane</keyword>
<comment type="caution">
    <text evidence="9">The sequence shown here is derived from an EMBL/GenBank/DDBJ whole genome shotgun (WGS) entry which is preliminary data.</text>
</comment>
<keyword evidence="6 8" id="KW-1133">Transmembrane helix</keyword>
<dbReference type="PANTHER" id="PTHR30472">
    <property type="entry name" value="FERRIC ENTEROBACTIN TRANSPORT SYSTEM PERMEASE PROTEIN"/>
    <property type="match status" value="1"/>
</dbReference>
<evidence type="ECO:0000256" key="8">
    <source>
        <dbReference type="SAM" id="Phobius"/>
    </source>
</evidence>
<evidence type="ECO:0000313" key="10">
    <source>
        <dbReference type="Proteomes" id="UP001155587"/>
    </source>
</evidence>
<keyword evidence="3" id="KW-0813">Transport</keyword>
<feature type="transmembrane region" description="Helical" evidence="8">
    <location>
        <begin position="224"/>
        <end position="252"/>
    </location>
</feature>
<reference evidence="9" key="1">
    <citation type="submission" date="2022-02" db="EMBL/GenBank/DDBJ databases">
        <title>Vibrio sp. nov, a new bacterium isolated from seawater.</title>
        <authorList>
            <person name="Yuan Y."/>
        </authorList>
    </citation>
    <scope>NUCLEOTIDE SEQUENCE</scope>
    <source>
        <strain evidence="9">ZSDZ65</strain>
    </source>
</reference>
<feature type="transmembrane region" description="Helical" evidence="8">
    <location>
        <begin position="104"/>
        <end position="123"/>
    </location>
</feature>
<dbReference type="GO" id="GO:0022857">
    <property type="term" value="F:transmembrane transporter activity"/>
    <property type="evidence" value="ECO:0007669"/>
    <property type="project" value="InterPro"/>
</dbReference>
<dbReference type="InterPro" id="IPR000522">
    <property type="entry name" value="ABC_transptr_permease_BtuC"/>
</dbReference>
<evidence type="ECO:0000256" key="2">
    <source>
        <dbReference type="ARBA" id="ARBA00007935"/>
    </source>
</evidence>
<evidence type="ECO:0000256" key="3">
    <source>
        <dbReference type="ARBA" id="ARBA00022448"/>
    </source>
</evidence>
<feature type="transmembrane region" description="Helical" evidence="8">
    <location>
        <begin position="78"/>
        <end position="97"/>
    </location>
</feature>
<feature type="transmembrane region" description="Helical" evidence="8">
    <location>
        <begin position="129"/>
        <end position="155"/>
    </location>
</feature>
<feature type="transmembrane region" description="Helical" evidence="8">
    <location>
        <begin position="290"/>
        <end position="311"/>
    </location>
</feature>